<evidence type="ECO:0000313" key="12">
    <source>
        <dbReference type="RefSeq" id="XP_022323306.1"/>
    </source>
</evidence>
<evidence type="ECO:0000313" key="7">
    <source>
        <dbReference type="Proteomes" id="UP000694844"/>
    </source>
</evidence>
<evidence type="ECO:0000313" key="13">
    <source>
        <dbReference type="RefSeq" id="XP_022323307.1"/>
    </source>
</evidence>
<keyword evidence="4 6" id="KW-0472">Membrane</keyword>
<evidence type="ECO:0000256" key="5">
    <source>
        <dbReference type="SAM" id="MobiDB-lite"/>
    </source>
</evidence>
<feature type="compositionally biased region" description="Basic residues" evidence="5">
    <location>
        <begin position="54"/>
        <end position="70"/>
    </location>
</feature>
<feature type="transmembrane region" description="Helical" evidence="6">
    <location>
        <begin position="456"/>
        <end position="481"/>
    </location>
</feature>
<gene>
    <name evidence="8 9 10 11 12 13 14 15 16 17 18 19" type="primary">LOC111124602</name>
</gene>
<feature type="region of interest" description="Disordered" evidence="5">
    <location>
        <begin position="1"/>
        <end position="87"/>
    </location>
</feature>
<dbReference type="RefSeq" id="XP_022323308.1">
    <property type="nucleotide sequence ID" value="XM_022467600.1"/>
</dbReference>
<feature type="compositionally biased region" description="Polar residues" evidence="5">
    <location>
        <begin position="17"/>
        <end position="34"/>
    </location>
</feature>
<evidence type="ECO:0000313" key="11">
    <source>
        <dbReference type="RefSeq" id="XP_022323305.1"/>
    </source>
</evidence>
<dbReference type="InterPro" id="IPR018499">
    <property type="entry name" value="Tetraspanin/Peripherin"/>
</dbReference>
<evidence type="ECO:0000313" key="14">
    <source>
        <dbReference type="RefSeq" id="XP_022323308.1"/>
    </source>
</evidence>
<evidence type="ECO:0000256" key="6">
    <source>
        <dbReference type="SAM" id="Phobius"/>
    </source>
</evidence>
<dbReference type="Pfam" id="PF00335">
    <property type="entry name" value="Tetraspanin"/>
    <property type="match status" value="1"/>
</dbReference>
<dbReference type="RefSeq" id="XP_022323309.1">
    <property type="nucleotide sequence ID" value="XM_022467601.1"/>
</dbReference>
<dbReference type="RefSeq" id="XP_022323312.1">
    <property type="nucleotide sequence ID" value="XM_022467604.1"/>
</dbReference>
<dbReference type="RefSeq" id="XP_022323313.1">
    <property type="nucleotide sequence ID" value="XM_022467605.1"/>
</dbReference>
<keyword evidence="7" id="KW-1185">Reference proteome</keyword>
<evidence type="ECO:0000313" key="17">
    <source>
        <dbReference type="RefSeq" id="XP_022323312.1"/>
    </source>
</evidence>
<accession>A0A8B8D5C6</accession>
<sequence length="500" mass="54604">MASNTTFVDTTGKGVTPNESGHNIQTDNGTNVEDSINEEPKDNGTNAEDIIFGKPKKGGNKKKKRAKNKNVIRPIDQGSSSSGSTGPVIQMTLLKNTSENQGSSSPGSTEPAEQMNLLENPSENQGSSSPGLTEPAKQMTQLENPSDNQGSSSPGLTEPAKQMTQLENPSDNQKKCAHTCGDVTSIVGIGGGFVLAASKVVLMVVVGLLISTSMDISKVKTCELENALNSLNLEYSPYPCKYKAITGESRDLKYFGFGALSSNFVLLILILCTMFCAYMCRKHNECISCFFYVTWILVFINGIIVSYVSYCNHSKIVEVTKEQPNVDYAKLQLKMVNMLEQQYLSDNFSTSDSNSRNWNNFFIQFDCCAVREVPGTTNDFDNTPWCTTNGTCQETASQIPKTCCKDVTQDDYQNAPSACHASVNPGTYKPSCISRIRGMSTENINEFQLTAVTSSLFVLFVFQVFESAFAFVGILVTVICYKILCKKEPTTDNQSDPTSV</sequence>
<name>A0A8B8D5C6_CRAVI</name>
<dbReference type="OrthoDB" id="6133340at2759"/>
<comment type="subcellular location">
    <subcellularLocation>
        <location evidence="1">Membrane</location>
        <topology evidence="1">Multi-pass membrane protein</topology>
    </subcellularLocation>
</comment>
<feature type="compositionally biased region" description="Polar residues" evidence="5">
    <location>
        <begin position="119"/>
        <end position="131"/>
    </location>
</feature>
<evidence type="ECO:0000313" key="9">
    <source>
        <dbReference type="RefSeq" id="XP_022323303.1"/>
    </source>
</evidence>
<feature type="transmembrane region" description="Helical" evidence="6">
    <location>
        <begin position="290"/>
        <end position="310"/>
    </location>
</feature>
<feature type="region of interest" description="Disordered" evidence="5">
    <location>
        <begin position="119"/>
        <end position="174"/>
    </location>
</feature>
<feature type="compositionally biased region" description="Polar residues" evidence="5">
    <location>
        <begin position="138"/>
        <end position="155"/>
    </location>
</feature>
<feature type="compositionally biased region" description="Polar residues" evidence="5">
    <location>
        <begin position="77"/>
        <end position="87"/>
    </location>
</feature>
<reference evidence="8 9" key="1">
    <citation type="submission" date="2025-04" db="UniProtKB">
        <authorList>
            <consortium name="RefSeq"/>
        </authorList>
    </citation>
    <scope>IDENTIFICATION</scope>
    <source>
        <tissue evidence="8 9">Whole sample</tissue>
    </source>
</reference>
<evidence type="ECO:0000313" key="10">
    <source>
        <dbReference type="RefSeq" id="XP_022323304.1"/>
    </source>
</evidence>
<feature type="compositionally biased region" description="Polar residues" evidence="5">
    <location>
        <begin position="162"/>
        <end position="171"/>
    </location>
</feature>
<dbReference type="RefSeq" id="XP_022323306.1">
    <property type="nucleotide sequence ID" value="XM_022467598.1"/>
</dbReference>
<dbReference type="RefSeq" id="XP_022323302.1">
    <property type="nucleotide sequence ID" value="XM_022467594.1"/>
</dbReference>
<dbReference type="GO" id="GO:0016020">
    <property type="term" value="C:membrane"/>
    <property type="evidence" value="ECO:0007669"/>
    <property type="project" value="UniProtKB-SubCell"/>
</dbReference>
<dbReference type="Proteomes" id="UP000694844">
    <property type="component" value="Chromosome 3"/>
</dbReference>
<evidence type="ECO:0000256" key="2">
    <source>
        <dbReference type="ARBA" id="ARBA00022692"/>
    </source>
</evidence>
<evidence type="ECO:0000313" key="16">
    <source>
        <dbReference type="RefSeq" id="XP_022323311.1"/>
    </source>
</evidence>
<dbReference type="RefSeq" id="XP_022323305.1">
    <property type="nucleotide sequence ID" value="XM_022467597.1"/>
</dbReference>
<dbReference type="KEGG" id="cvn:111124602"/>
<evidence type="ECO:0000313" key="19">
    <source>
        <dbReference type="RefSeq" id="XP_022323314.1"/>
    </source>
</evidence>
<evidence type="ECO:0000313" key="18">
    <source>
        <dbReference type="RefSeq" id="XP_022323313.1"/>
    </source>
</evidence>
<evidence type="ECO:0000313" key="8">
    <source>
        <dbReference type="RefSeq" id="XP_022323302.1"/>
    </source>
</evidence>
<evidence type="ECO:0000256" key="3">
    <source>
        <dbReference type="ARBA" id="ARBA00022989"/>
    </source>
</evidence>
<evidence type="ECO:0000256" key="4">
    <source>
        <dbReference type="ARBA" id="ARBA00023136"/>
    </source>
</evidence>
<keyword evidence="3 6" id="KW-1133">Transmembrane helix</keyword>
<dbReference type="RefSeq" id="XP_022323303.1">
    <property type="nucleotide sequence ID" value="XM_022467595.1"/>
</dbReference>
<proteinExistence type="predicted"/>
<protein>
    <submittedName>
        <fullName evidence="8 9">Uncharacterized protein LOC111124602 isoform X1</fullName>
    </submittedName>
</protein>
<keyword evidence="2 6" id="KW-0812">Transmembrane</keyword>
<organism evidence="7 14">
    <name type="scientific">Crassostrea virginica</name>
    <name type="common">Eastern oyster</name>
    <dbReference type="NCBI Taxonomy" id="6565"/>
    <lineage>
        <taxon>Eukaryota</taxon>
        <taxon>Metazoa</taxon>
        <taxon>Spiralia</taxon>
        <taxon>Lophotrochozoa</taxon>
        <taxon>Mollusca</taxon>
        <taxon>Bivalvia</taxon>
        <taxon>Autobranchia</taxon>
        <taxon>Pteriomorphia</taxon>
        <taxon>Ostreida</taxon>
        <taxon>Ostreoidea</taxon>
        <taxon>Ostreidae</taxon>
        <taxon>Crassostrea</taxon>
    </lineage>
</organism>
<dbReference type="RefSeq" id="XP_022323304.1">
    <property type="nucleotide sequence ID" value="XM_022467596.1"/>
</dbReference>
<dbReference type="GeneID" id="111124602"/>
<evidence type="ECO:0000313" key="15">
    <source>
        <dbReference type="RefSeq" id="XP_022323309.1"/>
    </source>
</evidence>
<dbReference type="AlphaFoldDB" id="A0A8B8D5C6"/>
<feature type="transmembrane region" description="Helical" evidence="6">
    <location>
        <begin position="254"/>
        <end position="278"/>
    </location>
</feature>
<dbReference type="RefSeq" id="XP_022323314.1">
    <property type="nucleotide sequence ID" value="XM_022467606.1"/>
</dbReference>
<dbReference type="RefSeq" id="XP_022323307.1">
    <property type="nucleotide sequence ID" value="XM_022467599.1"/>
</dbReference>
<dbReference type="RefSeq" id="XP_022323311.1">
    <property type="nucleotide sequence ID" value="XM_022467603.1"/>
</dbReference>
<feature type="transmembrane region" description="Helical" evidence="6">
    <location>
        <begin position="183"/>
        <end position="210"/>
    </location>
</feature>
<evidence type="ECO:0000256" key="1">
    <source>
        <dbReference type="ARBA" id="ARBA00004141"/>
    </source>
</evidence>